<dbReference type="Proteomes" id="UP000233781">
    <property type="component" value="Unassembled WGS sequence"/>
</dbReference>
<feature type="domain" description="Histone deacetylase" evidence="5">
    <location>
        <begin position="22"/>
        <end position="316"/>
    </location>
</feature>
<dbReference type="GO" id="GO:0040029">
    <property type="term" value="P:epigenetic regulation of gene expression"/>
    <property type="evidence" value="ECO:0007669"/>
    <property type="project" value="TreeGrafter"/>
</dbReference>
<evidence type="ECO:0000313" key="7">
    <source>
        <dbReference type="Proteomes" id="UP000233781"/>
    </source>
</evidence>
<name>A0A2N3YHY4_9MICO</name>
<evidence type="ECO:0000256" key="1">
    <source>
        <dbReference type="ARBA" id="ARBA00005101"/>
    </source>
</evidence>
<dbReference type="InterPro" id="IPR023696">
    <property type="entry name" value="Ureohydrolase_dom_sf"/>
</dbReference>
<proteinExistence type="inferred from homology"/>
<evidence type="ECO:0000256" key="4">
    <source>
        <dbReference type="ARBA" id="ARBA00022627"/>
    </source>
</evidence>
<comment type="pathway">
    <text evidence="1">Ketone degradation; acetoin degradation.</text>
</comment>
<dbReference type="PRINTS" id="PR01272">
    <property type="entry name" value="ACUCPROTEIN"/>
</dbReference>
<accession>A0A2N3YHY4</accession>
<comment type="similarity">
    <text evidence="2">Belongs to the histone deacetylase family.</text>
</comment>
<organism evidence="6 7">
    <name type="scientific">Phycicoccus duodecadis</name>
    <dbReference type="NCBI Taxonomy" id="173053"/>
    <lineage>
        <taxon>Bacteria</taxon>
        <taxon>Bacillati</taxon>
        <taxon>Actinomycetota</taxon>
        <taxon>Actinomycetes</taxon>
        <taxon>Micrococcales</taxon>
        <taxon>Intrasporangiaceae</taxon>
        <taxon>Phycicoccus</taxon>
    </lineage>
</organism>
<dbReference type="GO" id="GO:0004407">
    <property type="term" value="F:histone deacetylase activity"/>
    <property type="evidence" value="ECO:0007669"/>
    <property type="project" value="TreeGrafter"/>
</dbReference>
<dbReference type="Pfam" id="PF00850">
    <property type="entry name" value="Hist_deacetyl"/>
    <property type="match status" value="1"/>
</dbReference>
<dbReference type="InterPro" id="IPR023801">
    <property type="entry name" value="His_deacetylse_dom"/>
</dbReference>
<dbReference type="CDD" id="cd09994">
    <property type="entry name" value="HDAC_AcuC_like"/>
    <property type="match status" value="1"/>
</dbReference>
<gene>
    <name evidence="6" type="ORF">ATL31_1265</name>
</gene>
<dbReference type="OrthoDB" id="9808367at2"/>
<dbReference type="UniPathway" id="UPA00040"/>
<protein>
    <recommendedName>
        <fullName evidence="3">Acetoin utilization protein AcuC</fullName>
    </recommendedName>
</protein>
<comment type="caution">
    <text evidence="6">The sequence shown here is derived from an EMBL/GenBank/DDBJ whole genome shotgun (WGS) entry which is preliminary data.</text>
</comment>
<dbReference type="SUPFAM" id="SSF52768">
    <property type="entry name" value="Arginase/deacetylase"/>
    <property type="match status" value="1"/>
</dbReference>
<dbReference type="EMBL" id="PJNE01000001">
    <property type="protein sequence ID" value="PKW26454.1"/>
    <property type="molecule type" value="Genomic_DNA"/>
</dbReference>
<dbReference type="PRINTS" id="PR01270">
    <property type="entry name" value="HDASUPER"/>
</dbReference>
<evidence type="ECO:0000256" key="2">
    <source>
        <dbReference type="ARBA" id="ARBA00005947"/>
    </source>
</evidence>
<dbReference type="AlphaFoldDB" id="A0A2N3YHY4"/>
<evidence type="ECO:0000259" key="5">
    <source>
        <dbReference type="Pfam" id="PF00850"/>
    </source>
</evidence>
<dbReference type="Gene3D" id="3.40.800.20">
    <property type="entry name" value="Histone deacetylase domain"/>
    <property type="match status" value="1"/>
</dbReference>
<dbReference type="RefSeq" id="WP_101395018.1">
    <property type="nucleotide sequence ID" value="NZ_PJNE01000001.1"/>
</dbReference>
<evidence type="ECO:0000313" key="6">
    <source>
        <dbReference type="EMBL" id="PKW26454.1"/>
    </source>
</evidence>
<dbReference type="PANTHER" id="PTHR10625:SF10">
    <property type="entry name" value="HISTONE DEACETYLASE HDAC1"/>
    <property type="match status" value="1"/>
</dbReference>
<dbReference type="PANTHER" id="PTHR10625">
    <property type="entry name" value="HISTONE DEACETYLASE HDAC1-RELATED"/>
    <property type="match status" value="1"/>
</dbReference>
<sequence>MAHRTSVVWDDVFTAYDFGPDHPMNPVRLDLTTRLARALGVLDHVDLVRPGVASDELLATAHDPAYIEAVRAASADPAAADPHRGLGTDDDPAFRGMHEASARIVQGTVEVCRRVWEGEADHGVNYCGGLHHAMRSHASGFCIYNDIVVGIQWLLDHGVERVAYVDIDVHHGDGVERAFWNDPRVLTISLHESGRHLFPGTGWPGDVGGPDARGSVADVALPPGTTDASWLRAIDAVVPPLVRAFAPQVLVTQHGCDTHLEDPLAHLAITVDAQRRAHDELHTLAHEVCDGRWVALGGGGYELVDVVPRSWTHLTAIAAHVPVDVRTPVPEDWRSHVQELLGRPGPRRMGDLPEDRLPIWVQPWTMGHNPDHPLDRSVFATRQAVFPLHGLDPWFE</sequence>
<dbReference type="InterPro" id="IPR003085">
    <property type="entry name" value="AcuC"/>
</dbReference>
<dbReference type="GO" id="GO:0045150">
    <property type="term" value="P:acetoin catabolic process"/>
    <property type="evidence" value="ECO:0007669"/>
    <property type="project" value="UniProtKB-UniPathway"/>
</dbReference>
<keyword evidence="7" id="KW-1185">Reference proteome</keyword>
<dbReference type="InterPro" id="IPR000286">
    <property type="entry name" value="HDACs"/>
</dbReference>
<evidence type="ECO:0000256" key="3">
    <source>
        <dbReference type="ARBA" id="ARBA00020218"/>
    </source>
</evidence>
<reference evidence="6 7" key="1">
    <citation type="submission" date="2017-12" db="EMBL/GenBank/DDBJ databases">
        <title>Sequencing the genomes of 1000 Actinobacteria strains.</title>
        <authorList>
            <person name="Klenk H.-P."/>
        </authorList>
    </citation>
    <scope>NUCLEOTIDE SEQUENCE [LARGE SCALE GENOMIC DNA]</scope>
    <source>
        <strain evidence="6 7">DSM 12806</strain>
    </source>
</reference>
<dbReference type="InterPro" id="IPR037138">
    <property type="entry name" value="His_deacetylse_dom_sf"/>
</dbReference>
<keyword evidence="4" id="KW-0006">Acetoin catabolism</keyword>